<feature type="compositionally biased region" description="Polar residues" evidence="1">
    <location>
        <begin position="1119"/>
        <end position="1129"/>
    </location>
</feature>
<feature type="compositionally biased region" description="Low complexity" evidence="1">
    <location>
        <begin position="869"/>
        <end position="881"/>
    </location>
</feature>
<feature type="region of interest" description="Disordered" evidence="1">
    <location>
        <begin position="1"/>
        <end position="25"/>
    </location>
</feature>
<feature type="compositionally biased region" description="Polar residues" evidence="1">
    <location>
        <begin position="416"/>
        <end position="440"/>
    </location>
</feature>
<feature type="compositionally biased region" description="Polar residues" evidence="1">
    <location>
        <begin position="1333"/>
        <end position="1344"/>
    </location>
</feature>
<evidence type="ECO:0000313" key="3">
    <source>
        <dbReference type="Proteomes" id="UP000799118"/>
    </source>
</evidence>
<feature type="compositionally biased region" description="Basic and acidic residues" evidence="1">
    <location>
        <begin position="797"/>
        <end position="810"/>
    </location>
</feature>
<feature type="compositionally biased region" description="Basic and acidic residues" evidence="1">
    <location>
        <begin position="615"/>
        <end position="649"/>
    </location>
</feature>
<sequence>MANTDQNSTVSSEPSDSAVKQLESPINAVQVNTQLTNANSIASVGSSLDSDTLDSKGSPAISSNGPSIPLNSLNSRPTLVQLGSTAAPHPKKYSAFNINKKFLEKNSTSSTTAPALSGSNSAKPGDLHLQSSSTSHPRLVTTKLTATTQLSSSPGPGWSRPSSVTPPGPNSAPNDAAPTPSQASASASVPAAPQLPHAGKVIQPQPRSMGLGQTVQRDGGHAPAAVPVQGKPAWGNTNAAASATRADARVQSDFPTAAEVAQGRKLKVPREKESETASEAAETNKQARMEEADTFRGVHLDPNTHHWDDMEEDDDNFLDGVIEFGDGRQYKIDTNVDPAPVGSPRSREPTTLESVAPVSKEERFADDFDRTTVSRVPNNVSPSTSHSAHSPLENSRVLFNERSNRLEPYTRDLTRPTPSSDSRFVRNLSSAHGSSNNIQLLQKPAPGEGFHRGREYNGNEKQKDSDGPRRDPPPGAQQTQHLPLRSPRVGPGPSPTSTTFNRDPPPDHRGRRLSNMGPPSVPPHAASRTSSFRDNARQLPPHLVHQPSISPTFERRQTSRESRYPARPPSSAGHSSVRNPSQSPVLSHTAAVAVSLSPVIASDSAASVVGYGVGGKEEEREKEKERARRKAAELEARLGAEKAEKEKDANASAVVQEAVSSTQAKPASSTEGVNRVSFGKPPLRRLSSVKGPSALPQDTSRPPFSRKPSSFALPTPATPSGTEESWRAKPTPSQPPQSPQTPREPVERPRAMSLLRLRHPALDQVQSESFADFEVVDYSELAKFIGVPEKAEEESVVSEKAETIIPEKPRRPVASDFFEDKPSLTDIPPSTSTPSDAEIWRKPRKPSSVPLKGDNEPPSDVTPPKDEPQSVVPEVVVSAPSKQTSIDQASVSVSAAPVTLPTPTSPSVTRRALDVMHEKEHKSSPEHSPKRSLVPSSPLPSKADRWVPPALRERSEPQPQEPFAITRPEPPVSPKPVWNVVTVNLPKTSIAKEPVTSKQLVAFNKAKLIRWWDTLSFVPPVEGMSRRTLSLNDVLFRKAAYAARPVNAGAFGKPTIADGASTWRKPAQSAKVESVVLDTGKDSASQLGVTSRSPPPELDPVSPPQKADEIDTSGESEDASSTPLRSRSQPKMPAGSGVAFYRNAHVVNPESGSKPSVSFFASNELEILSKESPEDAQTIQTVQDLLPVTSSGAQIIHTECHEAFYGQIFPVNVATDRVPITPPAHHNPPWARSSLALGPKESPVRGPDPEHLKAVWSQTSNQPGLHSVNSLDGITDDLPSVSFTIQDVKSEDGETPPPMTTGAPSRMSLHDVTRAFQQVPSSNIASHRPTISPPSTTAPVARPTQTTYNNYHPSPVQPPSQNVRPQYPYPSPMMSHSPAPSPMYPHPNPMPNRMQVNGHTPLYSPVWMPLQNPNSQGSPMMRPMASPYPTPPLMPYPSPGAPQPMYPMPPPPHNMPPPQQNGTPTRGRTVSMMSPVGSHAVPAMSMYPGSPVMMPMHAGRGAPGRNDRFSSYFTSAPAPTSAPSDVSGSSSSASALCSCRLISPGGHDPGNRLLMYLQ</sequence>
<feature type="region of interest" description="Disordered" evidence="1">
    <location>
        <begin position="605"/>
        <end position="753"/>
    </location>
</feature>
<feature type="compositionally biased region" description="Polar residues" evidence="1">
    <location>
        <begin position="572"/>
        <end position="586"/>
    </location>
</feature>
<feature type="compositionally biased region" description="Basic and acidic residues" evidence="1">
    <location>
        <begin position="402"/>
        <end position="414"/>
    </location>
</feature>
<reference evidence="2" key="1">
    <citation type="journal article" date="2019" name="Environ. Microbiol.">
        <title>Fungal ecological strategies reflected in gene transcription - a case study of two litter decomposers.</title>
        <authorList>
            <person name="Barbi F."/>
            <person name="Kohler A."/>
            <person name="Barry K."/>
            <person name="Baskaran P."/>
            <person name="Daum C."/>
            <person name="Fauchery L."/>
            <person name="Ihrmark K."/>
            <person name="Kuo A."/>
            <person name="LaButti K."/>
            <person name="Lipzen A."/>
            <person name="Morin E."/>
            <person name="Grigoriev I.V."/>
            <person name="Henrissat B."/>
            <person name="Lindahl B."/>
            <person name="Martin F."/>
        </authorList>
    </citation>
    <scope>NUCLEOTIDE SEQUENCE</scope>
    <source>
        <strain evidence="2">JB14</strain>
    </source>
</reference>
<feature type="region of interest" description="Disordered" evidence="1">
    <location>
        <begin position="1321"/>
        <end position="1344"/>
    </location>
</feature>
<feature type="region of interest" description="Disordered" evidence="1">
    <location>
        <begin position="1287"/>
        <end position="1306"/>
    </location>
</feature>
<dbReference type="OrthoDB" id="2504896at2759"/>
<feature type="compositionally biased region" description="Polar residues" evidence="1">
    <location>
        <begin position="373"/>
        <end position="388"/>
    </location>
</feature>
<feature type="region of interest" description="Disordered" evidence="1">
    <location>
        <begin position="44"/>
        <end position="75"/>
    </location>
</feature>
<evidence type="ECO:0000313" key="2">
    <source>
        <dbReference type="EMBL" id="KAE9410767.1"/>
    </source>
</evidence>
<organism evidence="2 3">
    <name type="scientific">Gymnopus androsaceus JB14</name>
    <dbReference type="NCBI Taxonomy" id="1447944"/>
    <lineage>
        <taxon>Eukaryota</taxon>
        <taxon>Fungi</taxon>
        <taxon>Dikarya</taxon>
        <taxon>Basidiomycota</taxon>
        <taxon>Agaricomycotina</taxon>
        <taxon>Agaricomycetes</taxon>
        <taxon>Agaricomycetidae</taxon>
        <taxon>Agaricales</taxon>
        <taxon>Marasmiineae</taxon>
        <taxon>Omphalotaceae</taxon>
        <taxon>Gymnopus</taxon>
    </lineage>
</organism>
<feature type="compositionally biased region" description="Polar residues" evidence="1">
    <location>
        <begin position="60"/>
        <end position="75"/>
    </location>
</feature>
<evidence type="ECO:0000256" key="1">
    <source>
        <dbReference type="SAM" id="MobiDB-lite"/>
    </source>
</evidence>
<dbReference type="EMBL" id="ML769384">
    <property type="protein sequence ID" value="KAE9410767.1"/>
    <property type="molecule type" value="Genomic_DNA"/>
</dbReference>
<gene>
    <name evidence="2" type="ORF">BT96DRAFT_983461</name>
</gene>
<feature type="compositionally biased region" description="Basic and acidic residues" evidence="1">
    <location>
        <begin position="449"/>
        <end position="472"/>
    </location>
</feature>
<feature type="region of interest" description="Disordered" evidence="1">
    <location>
        <begin position="1060"/>
        <end position="1135"/>
    </location>
</feature>
<feature type="compositionally biased region" description="Polar residues" evidence="1">
    <location>
        <begin position="1082"/>
        <end position="1092"/>
    </location>
</feature>
<feature type="compositionally biased region" description="Basic and acidic residues" evidence="1">
    <location>
        <begin position="285"/>
        <end position="300"/>
    </location>
</feature>
<feature type="compositionally biased region" description="Basic and acidic residues" evidence="1">
    <location>
        <begin position="553"/>
        <end position="564"/>
    </location>
</feature>
<feature type="compositionally biased region" description="Low complexity" evidence="1">
    <location>
        <begin position="176"/>
        <end position="192"/>
    </location>
</feature>
<feature type="compositionally biased region" description="Polar residues" evidence="1">
    <location>
        <begin position="1"/>
        <end position="15"/>
    </location>
</feature>
<accession>A0A6A4IQJ3</accession>
<feature type="region of interest" description="Disordered" evidence="1">
    <location>
        <begin position="107"/>
        <end position="300"/>
    </location>
</feature>
<dbReference type="Proteomes" id="UP000799118">
    <property type="component" value="Unassembled WGS sequence"/>
</dbReference>
<feature type="compositionally biased region" description="Polar residues" evidence="1">
    <location>
        <begin position="882"/>
        <end position="892"/>
    </location>
</feature>
<feature type="compositionally biased region" description="Low complexity" evidence="1">
    <location>
        <begin position="1521"/>
        <end position="1532"/>
    </location>
</feature>
<feature type="compositionally biased region" description="Pro residues" evidence="1">
    <location>
        <begin position="1093"/>
        <end position="1103"/>
    </location>
</feature>
<feature type="compositionally biased region" description="Polar residues" evidence="1">
    <location>
        <begin position="129"/>
        <end position="150"/>
    </location>
</feature>
<feature type="compositionally biased region" description="Low complexity" evidence="1">
    <location>
        <begin position="236"/>
        <end position="245"/>
    </location>
</feature>
<feature type="compositionally biased region" description="Low complexity" evidence="1">
    <location>
        <begin position="151"/>
        <end position="163"/>
    </location>
</feature>
<feature type="compositionally biased region" description="Low complexity" evidence="1">
    <location>
        <begin position="700"/>
        <end position="711"/>
    </location>
</feature>
<feature type="region of interest" description="Disordered" evidence="1">
    <location>
        <begin position="788"/>
        <end position="971"/>
    </location>
</feature>
<feature type="compositionally biased region" description="Polar residues" evidence="1">
    <location>
        <begin position="658"/>
        <end position="672"/>
    </location>
</feature>
<feature type="region of interest" description="Disordered" evidence="1">
    <location>
        <begin position="1511"/>
        <end position="1532"/>
    </location>
</feature>
<name>A0A6A4IQJ3_9AGAR</name>
<keyword evidence="3" id="KW-1185">Reference proteome</keyword>
<proteinExistence type="predicted"/>
<feature type="compositionally biased region" description="Basic and acidic residues" evidence="1">
    <location>
        <begin position="359"/>
        <end position="372"/>
    </location>
</feature>
<feature type="compositionally biased region" description="Basic and acidic residues" evidence="1">
    <location>
        <begin position="911"/>
        <end position="929"/>
    </location>
</feature>
<feature type="compositionally biased region" description="Low complexity" evidence="1">
    <location>
        <begin position="893"/>
        <end position="910"/>
    </location>
</feature>
<feature type="region of interest" description="Disordered" evidence="1">
    <location>
        <begin position="331"/>
        <end position="586"/>
    </location>
</feature>
<protein>
    <submittedName>
        <fullName evidence="2">Uncharacterized protein</fullName>
    </submittedName>
</protein>
<feature type="compositionally biased region" description="Polar residues" evidence="1">
    <location>
        <begin position="107"/>
        <end position="122"/>
    </location>
</feature>
<feature type="region of interest" description="Disordered" evidence="1">
    <location>
        <begin position="1224"/>
        <end position="1251"/>
    </location>
</feature>